<accession>A0ABS5P519</accession>
<sequence length="136" mass="16109">MKNTIKIFLIVFLIHTFCKAQQMVQTPIDIYKLKANEQQFLNKPLKDVLKEIKPEIKLVTGTRDYPSYFCFRFISREQLLKTPLDGTTIGLYVYVEGLLDWYFDQRPKDKGYEWTNEDVEKYGNLTVIRIKAFGKN</sequence>
<evidence type="ECO:0000313" key="2">
    <source>
        <dbReference type="Proteomes" id="UP000722625"/>
    </source>
</evidence>
<evidence type="ECO:0000313" key="1">
    <source>
        <dbReference type="EMBL" id="MBS7229397.1"/>
    </source>
</evidence>
<keyword evidence="2" id="KW-1185">Reference proteome</keyword>
<dbReference type="Proteomes" id="UP000722625">
    <property type="component" value="Unassembled WGS sequence"/>
</dbReference>
<gene>
    <name evidence="1" type="ORF">KHA90_00025</name>
</gene>
<organism evidence="1 2">
    <name type="scientific">Flavobacterium psychroterrae</name>
    <dbReference type="NCBI Taxonomy" id="2133767"/>
    <lineage>
        <taxon>Bacteria</taxon>
        <taxon>Pseudomonadati</taxon>
        <taxon>Bacteroidota</taxon>
        <taxon>Flavobacteriia</taxon>
        <taxon>Flavobacteriales</taxon>
        <taxon>Flavobacteriaceae</taxon>
        <taxon>Flavobacterium</taxon>
    </lineage>
</organism>
<name>A0ABS5P519_9FLAO</name>
<dbReference type="EMBL" id="JAGYVZ010000001">
    <property type="protein sequence ID" value="MBS7229397.1"/>
    <property type="molecule type" value="Genomic_DNA"/>
</dbReference>
<reference evidence="1 2" key="1">
    <citation type="journal article" date="2018" name="Int. J. Syst. Evol. Microbiol.">
        <title>Flavobacterium chryseum sp. nov. and Flavobacterium psychroterrae sp. nov., novel environmental bacteria isolated from Antarctica.</title>
        <authorList>
            <person name="Kralova S."/>
            <person name="Svec P."/>
            <person name="Busse H.J."/>
            <person name="Stankova E."/>
            <person name="Vaczi P."/>
            <person name="Sedlacek I."/>
        </authorList>
    </citation>
    <scope>NUCLEOTIDE SEQUENCE [LARGE SCALE GENOMIC DNA]</scope>
    <source>
        <strain evidence="1 2">CCM 8827</strain>
    </source>
</reference>
<protein>
    <submittedName>
        <fullName evidence="1">Uncharacterized protein</fullName>
    </submittedName>
</protein>
<comment type="caution">
    <text evidence="1">The sequence shown here is derived from an EMBL/GenBank/DDBJ whole genome shotgun (WGS) entry which is preliminary data.</text>
</comment>
<proteinExistence type="predicted"/>
<dbReference type="RefSeq" id="WP_213293485.1">
    <property type="nucleotide sequence ID" value="NZ_JAGYVZ010000001.1"/>
</dbReference>